<dbReference type="GO" id="GO:0016052">
    <property type="term" value="P:carbohydrate catabolic process"/>
    <property type="evidence" value="ECO:0007669"/>
    <property type="project" value="TreeGrafter"/>
</dbReference>
<evidence type="ECO:0000313" key="3">
    <source>
        <dbReference type="EMBL" id="CAB4610143.1"/>
    </source>
</evidence>
<dbReference type="GO" id="GO:0009253">
    <property type="term" value="P:peptidoglycan catabolic process"/>
    <property type="evidence" value="ECO:0007669"/>
    <property type="project" value="InterPro"/>
</dbReference>
<dbReference type="PROSITE" id="PS51904">
    <property type="entry name" value="GLYCOSYL_HYDROL_F25_2"/>
    <property type="match status" value="1"/>
</dbReference>
<dbReference type="InterPro" id="IPR017853">
    <property type="entry name" value="GH"/>
</dbReference>
<dbReference type="InterPro" id="IPR002053">
    <property type="entry name" value="Glyco_hydro_25"/>
</dbReference>
<dbReference type="AlphaFoldDB" id="A0A6J6HC97"/>
<dbReference type="EMBL" id="CAEZUS010000081">
    <property type="protein sequence ID" value="CAB4610143.1"/>
    <property type="molecule type" value="Genomic_DNA"/>
</dbReference>
<comment type="similarity">
    <text evidence="1">Belongs to the glycosyl hydrolase 25 family.</text>
</comment>
<name>A0A6J6HC97_9ZZZZ</name>
<gene>
    <name evidence="3" type="ORF">UFOPK1852_00630</name>
</gene>
<evidence type="ECO:0000256" key="2">
    <source>
        <dbReference type="SAM" id="MobiDB-lite"/>
    </source>
</evidence>
<feature type="region of interest" description="Disordered" evidence="2">
    <location>
        <begin position="339"/>
        <end position="365"/>
    </location>
</feature>
<accession>A0A6J6HC97</accession>
<evidence type="ECO:0000256" key="1">
    <source>
        <dbReference type="ARBA" id="ARBA00010646"/>
    </source>
</evidence>
<sequence length="365" mass="39763">MIKASDTRDDADALALKYLLIDRPAAQAAGIYTGFYHYTLLPNTSDPAAIIRDATAQAQKVIWRVSAIGGLTARDLPYALDLENKCTKLNSNGSCATYATKASVTLWAETFLAILNEKLGRKPIFYSYPSFLEGSMNKSAKLSKYPLWLAQYAINPFDPINQPGLKPAGCYVHSWTSSACQSQWIIWQYSSCGIGSKYGVPSARVDLNVFRGTAQNFLALNSGTWVPEPIDLMPINEPTTMLITRQRATDTSKAVTFDVGVNRPDGSPAVTGTVRFEYDPLSIDKPKLTQTVTRAASGLWTLSIKGFTAGSWIGSIVFSDQTKTHATTELPVTFDLLQGPTISPKPTPTKTTAPTTDGCRNQIKN</sequence>
<protein>
    <submittedName>
        <fullName evidence="3">Unannotated protein</fullName>
    </submittedName>
</protein>
<feature type="compositionally biased region" description="Low complexity" evidence="2">
    <location>
        <begin position="340"/>
        <end position="356"/>
    </location>
</feature>
<dbReference type="PANTHER" id="PTHR34135">
    <property type="entry name" value="LYSOZYME"/>
    <property type="match status" value="1"/>
</dbReference>
<reference evidence="3" key="1">
    <citation type="submission" date="2020-05" db="EMBL/GenBank/DDBJ databases">
        <authorList>
            <person name="Chiriac C."/>
            <person name="Salcher M."/>
            <person name="Ghai R."/>
            <person name="Kavagutti S V."/>
        </authorList>
    </citation>
    <scope>NUCLEOTIDE SEQUENCE</scope>
</reference>
<dbReference type="Gene3D" id="3.20.20.80">
    <property type="entry name" value="Glycosidases"/>
    <property type="match status" value="1"/>
</dbReference>
<dbReference type="Pfam" id="PF01183">
    <property type="entry name" value="Glyco_hydro_25"/>
    <property type="match status" value="1"/>
</dbReference>
<organism evidence="3">
    <name type="scientific">freshwater metagenome</name>
    <dbReference type="NCBI Taxonomy" id="449393"/>
    <lineage>
        <taxon>unclassified sequences</taxon>
        <taxon>metagenomes</taxon>
        <taxon>ecological metagenomes</taxon>
    </lineage>
</organism>
<dbReference type="GO" id="GO:0003796">
    <property type="term" value="F:lysozyme activity"/>
    <property type="evidence" value="ECO:0007669"/>
    <property type="project" value="InterPro"/>
</dbReference>
<dbReference type="PANTHER" id="PTHR34135:SF2">
    <property type="entry name" value="LYSOZYME"/>
    <property type="match status" value="1"/>
</dbReference>
<dbReference type="GO" id="GO:0016998">
    <property type="term" value="P:cell wall macromolecule catabolic process"/>
    <property type="evidence" value="ECO:0007669"/>
    <property type="project" value="InterPro"/>
</dbReference>
<proteinExistence type="inferred from homology"/>
<dbReference type="SUPFAM" id="SSF51445">
    <property type="entry name" value="(Trans)glycosidases"/>
    <property type="match status" value="1"/>
</dbReference>